<feature type="compositionally biased region" description="Basic and acidic residues" evidence="1">
    <location>
        <begin position="78"/>
        <end position="94"/>
    </location>
</feature>
<protein>
    <submittedName>
        <fullName evidence="3">Uncharacterized protein</fullName>
    </submittedName>
</protein>
<proteinExistence type="predicted"/>
<evidence type="ECO:0000313" key="3">
    <source>
        <dbReference type="EMBL" id="WFQ92911.1"/>
    </source>
</evidence>
<dbReference type="RefSeq" id="WP_278307433.1">
    <property type="nucleotide sequence ID" value="NZ_CP104008.1"/>
</dbReference>
<dbReference type="InterPro" id="IPR019992">
    <property type="entry name" value="Mycoides_lipoprot_LppA/p72"/>
</dbReference>
<gene>
    <name evidence="3" type="ORF">MFERI14822_00703</name>
</gene>
<dbReference type="Proteomes" id="UP001178743">
    <property type="component" value="Chromosome"/>
</dbReference>
<organism evidence="3 4">
    <name type="scientific">Mycoplasma feriruminatoris</name>
    <dbReference type="NCBI Taxonomy" id="1179777"/>
    <lineage>
        <taxon>Bacteria</taxon>
        <taxon>Bacillati</taxon>
        <taxon>Mycoplasmatota</taxon>
        <taxon>Mollicutes</taxon>
        <taxon>Mycoplasmataceae</taxon>
        <taxon>Mycoplasma</taxon>
    </lineage>
</organism>
<accession>A0AAX3TFL1</accession>
<feature type="compositionally biased region" description="Basic and acidic residues" evidence="1">
    <location>
        <begin position="47"/>
        <end position="65"/>
    </location>
</feature>
<name>A0AAX3TFL1_9MOLU</name>
<dbReference type="AlphaFoldDB" id="A0AAX3TFL1"/>
<dbReference type="PROSITE" id="PS51257">
    <property type="entry name" value="PROKAR_LIPOPROTEIN"/>
    <property type="match status" value="1"/>
</dbReference>
<evidence type="ECO:0000256" key="2">
    <source>
        <dbReference type="SAM" id="SignalP"/>
    </source>
</evidence>
<keyword evidence="2" id="KW-0732">Signal</keyword>
<sequence length="543" mass="62756">MRKFSKLILAILPVSTLTVFSVVSCSTNDKKPVETPKTPVNKTPDNQPKKPENKPESDHKIDKSGGENQPDGEPSPGKPDEQPHNPKQPKEPKQPENNNSSSDNSNEERPQGDEPQGDEVFKNKVDFSDIEKLDNEIKFDFFTTYSKMDARSAWAQIQGRQPAIFKEIVFKNNAGILDKYKIEFDLQTFPSIINEKGIIDKVRIKFTKDGESRIQKFIFTGFKKVESNFDKHKNKDEYMKAKEKVEKSLSGLFPSLVAHMLLYTEETQSNNKYDRNIKQTGNVVNFDELINKNLNLFTEKSVGFNAGTKELLFEYNNEYKKIYKDKIVGARYDDINGILELEVQVSNREDYENQNDRTKNYKFTFPGFRKIDFNNPNKNVLSISLQQRGLKKLIDDNILKTIINQLTQHNHFNHKVPIWNINENNLKNELFEKLTVDIIDDVNNLYRSTQTLKIDLFKKDDDNKSILGIKNQMSLYPFHTRITKDSIKAIYATINNKNTNKELELEVEINIPIFSSTLTDLTDQTYAEEKTLKIVIKQSSEIK</sequence>
<dbReference type="NCBIfam" id="NF045959">
    <property type="entry name" value="LppA_rel_LP"/>
    <property type="match status" value="1"/>
</dbReference>
<evidence type="ECO:0000256" key="1">
    <source>
        <dbReference type="SAM" id="MobiDB-lite"/>
    </source>
</evidence>
<feature type="compositionally biased region" description="Low complexity" evidence="1">
    <location>
        <begin position="95"/>
        <end position="104"/>
    </location>
</feature>
<feature type="region of interest" description="Disordered" evidence="1">
    <location>
        <begin position="25"/>
        <end position="123"/>
    </location>
</feature>
<dbReference type="EMBL" id="CP104008">
    <property type="protein sequence ID" value="WFQ92911.1"/>
    <property type="molecule type" value="Genomic_DNA"/>
</dbReference>
<feature type="signal peptide" evidence="2">
    <location>
        <begin position="1"/>
        <end position="21"/>
    </location>
</feature>
<dbReference type="NCBIfam" id="TIGR03490">
    <property type="entry name" value="Mycoplas_LppA"/>
    <property type="match status" value="1"/>
</dbReference>
<reference evidence="3" key="1">
    <citation type="submission" date="2022-06" db="EMBL/GenBank/DDBJ databases">
        <title>Comparative genomic analysis of Mycoplasma feriruminatoris and the Mycoplasma mycoides cluster.</title>
        <authorList>
            <person name="Baby V."/>
            <person name="Ambroset C."/>
            <person name="Gaurivaud P."/>
            <person name="Boury C."/>
            <person name="Guichoux E."/>
            <person name="Lartigue C."/>
            <person name="Tardy F."/>
            <person name="Sirand-Pugnet P."/>
        </authorList>
    </citation>
    <scope>NUCLEOTIDE SEQUENCE</scope>
    <source>
        <strain evidence="3">L14822</strain>
    </source>
</reference>
<feature type="chain" id="PRO_5043892629" evidence="2">
    <location>
        <begin position="22"/>
        <end position="543"/>
    </location>
</feature>
<evidence type="ECO:0000313" key="4">
    <source>
        <dbReference type="Proteomes" id="UP001178743"/>
    </source>
</evidence>